<dbReference type="OrthoDB" id="7735366at2759"/>
<feature type="signal peptide" evidence="2">
    <location>
        <begin position="1"/>
        <end position="20"/>
    </location>
</feature>
<protein>
    <submittedName>
        <fullName evidence="3">Uncharacterized protein</fullName>
    </submittedName>
</protein>
<feature type="chain" id="PRO_5040158140" evidence="2">
    <location>
        <begin position="21"/>
        <end position="168"/>
    </location>
</feature>
<reference evidence="3" key="1">
    <citation type="journal article" date="2023" name="Science">
        <title>Genome structures resolve the early diversification of teleost fishes.</title>
        <authorList>
            <person name="Parey E."/>
            <person name="Louis A."/>
            <person name="Montfort J."/>
            <person name="Bouchez O."/>
            <person name="Roques C."/>
            <person name="Iampietro C."/>
            <person name="Lluch J."/>
            <person name="Castinel A."/>
            <person name="Donnadieu C."/>
            <person name="Desvignes T."/>
            <person name="Floi Bucao C."/>
            <person name="Jouanno E."/>
            <person name="Wen M."/>
            <person name="Mejri S."/>
            <person name="Dirks R."/>
            <person name="Jansen H."/>
            <person name="Henkel C."/>
            <person name="Chen W.J."/>
            <person name="Zahm M."/>
            <person name="Cabau C."/>
            <person name="Klopp C."/>
            <person name="Thompson A.W."/>
            <person name="Robinson-Rechavi M."/>
            <person name="Braasch I."/>
            <person name="Lecointre G."/>
            <person name="Bobe J."/>
            <person name="Postlethwait J.H."/>
            <person name="Berthelot C."/>
            <person name="Roest Crollius H."/>
            <person name="Guiguen Y."/>
        </authorList>
    </citation>
    <scope>NUCLEOTIDE SEQUENCE</scope>
    <source>
        <strain evidence="3">Concon-B</strain>
    </source>
</reference>
<dbReference type="AlphaFoldDB" id="A0A9Q1D6G6"/>
<accession>A0A9Q1D6G6</accession>
<dbReference type="Proteomes" id="UP001152803">
    <property type="component" value="Unassembled WGS sequence"/>
</dbReference>
<evidence type="ECO:0000256" key="1">
    <source>
        <dbReference type="SAM" id="MobiDB-lite"/>
    </source>
</evidence>
<keyword evidence="4" id="KW-1185">Reference proteome</keyword>
<gene>
    <name evidence="3" type="ORF">COCON_G00182200</name>
</gene>
<feature type="compositionally biased region" description="Basic and acidic residues" evidence="1">
    <location>
        <begin position="154"/>
        <end position="168"/>
    </location>
</feature>
<evidence type="ECO:0000313" key="3">
    <source>
        <dbReference type="EMBL" id="KAJ8259208.1"/>
    </source>
</evidence>
<feature type="region of interest" description="Disordered" evidence="1">
    <location>
        <begin position="130"/>
        <end position="168"/>
    </location>
</feature>
<sequence length="168" mass="18246">MRRAALALSVLLAGVAVAMAAGGGGGGQRRGGEGRKRLHRVQHGHCSYTFVLPELEACRGPDRYGNINAAQRDAPPAEGGAGSAHKLQLLETAMECVWVQRVTCLQWLQKLEMRPCLGQRGFRVQPAAKKRNIYSSRPARSAGAEAYGNASVSRQERNRRSSERRPAL</sequence>
<organism evidence="3 4">
    <name type="scientific">Conger conger</name>
    <name type="common">Conger eel</name>
    <name type="synonym">Muraena conger</name>
    <dbReference type="NCBI Taxonomy" id="82655"/>
    <lineage>
        <taxon>Eukaryota</taxon>
        <taxon>Metazoa</taxon>
        <taxon>Chordata</taxon>
        <taxon>Craniata</taxon>
        <taxon>Vertebrata</taxon>
        <taxon>Euteleostomi</taxon>
        <taxon>Actinopterygii</taxon>
        <taxon>Neopterygii</taxon>
        <taxon>Teleostei</taxon>
        <taxon>Anguilliformes</taxon>
        <taxon>Congridae</taxon>
        <taxon>Conger</taxon>
    </lineage>
</organism>
<name>A0A9Q1D6G6_CONCO</name>
<proteinExistence type="predicted"/>
<evidence type="ECO:0000256" key="2">
    <source>
        <dbReference type="SAM" id="SignalP"/>
    </source>
</evidence>
<dbReference type="EMBL" id="JAFJMO010000013">
    <property type="protein sequence ID" value="KAJ8259208.1"/>
    <property type="molecule type" value="Genomic_DNA"/>
</dbReference>
<comment type="caution">
    <text evidence="3">The sequence shown here is derived from an EMBL/GenBank/DDBJ whole genome shotgun (WGS) entry which is preliminary data.</text>
</comment>
<keyword evidence="2" id="KW-0732">Signal</keyword>
<evidence type="ECO:0000313" key="4">
    <source>
        <dbReference type="Proteomes" id="UP001152803"/>
    </source>
</evidence>